<dbReference type="AlphaFoldDB" id="A0A540N5Y9"/>
<reference evidence="1 2" key="1">
    <citation type="journal article" date="2019" name="G3 (Bethesda)">
        <title>Sequencing of a Wild Apple (Malus baccata) Genome Unravels the Differences Between Cultivated and Wild Apple Species Regarding Disease Resistance and Cold Tolerance.</title>
        <authorList>
            <person name="Chen X."/>
        </authorList>
    </citation>
    <scope>NUCLEOTIDE SEQUENCE [LARGE SCALE GENOMIC DNA]</scope>
    <source>
        <strain evidence="2">cv. Shandingzi</strain>
        <tissue evidence="1">Leaves</tissue>
    </source>
</reference>
<proteinExistence type="predicted"/>
<keyword evidence="2" id="KW-1185">Reference proteome</keyword>
<accession>A0A540N5Y9</accession>
<dbReference type="EMBL" id="VIEB01000103">
    <property type="protein sequence ID" value="TQE06458.1"/>
    <property type="molecule type" value="Genomic_DNA"/>
</dbReference>
<evidence type="ECO:0000313" key="2">
    <source>
        <dbReference type="Proteomes" id="UP000315295"/>
    </source>
</evidence>
<protein>
    <submittedName>
        <fullName evidence="1">Uncharacterized protein</fullName>
    </submittedName>
</protein>
<comment type="caution">
    <text evidence="1">The sequence shown here is derived from an EMBL/GenBank/DDBJ whole genome shotgun (WGS) entry which is preliminary data.</text>
</comment>
<dbReference type="Proteomes" id="UP000315295">
    <property type="component" value="Unassembled WGS sequence"/>
</dbReference>
<organism evidence="1 2">
    <name type="scientific">Malus baccata</name>
    <name type="common">Siberian crab apple</name>
    <name type="synonym">Pyrus baccata</name>
    <dbReference type="NCBI Taxonomy" id="106549"/>
    <lineage>
        <taxon>Eukaryota</taxon>
        <taxon>Viridiplantae</taxon>
        <taxon>Streptophyta</taxon>
        <taxon>Embryophyta</taxon>
        <taxon>Tracheophyta</taxon>
        <taxon>Spermatophyta</taxon>
        <taxon>Magnoliopsida</taxon>
        <taxon>eudicotyledons</taxon>
        <taxon>Gunneridae</taxon>
        <taxon>Pentapetalae</taxon>
        <taxon>rosids</taxon>
        <taxon>fabids</taxon>
        <taxon>Rosales</taxon>
        <taxon>Rosaceae</taxon>
        <taxon>Amygdaloideae</taxon>
        <taxon>Maleae</taxon>
        <taxon>Malus</taxon>
    </lineage>
</organism>
<sequence>MVFAVSMSDCLEHVVAGDSTEDDKERDFWRRQRNRFGRLEKEEDEREGRSDRISELPR</sequence>
<gene>
    <name evidence="1" type="ORF">C1H46_007957</name>
</gene>
<evidence type="ECO:0000313" key="1">
    <source>
        <dbReference type="EMBL" id="TQE06458.1"/>
    </source>
</evidence>
<name>A0A540N5Y9_MALBA</name>